<evidence type="ECO:0000256" key="3">
    <source>
        <dbReference type="SAM" id="SignalP"/>
    </source>
</evidence>
<dbReference type="Proteomes" id="UP000286287">
    <property type="component" value="Unassembled WGS sequence"/>
</dbReference>
<dbReference type="InterPro" id="IPR013783">
    <property type="entry name" value="Ig-like_fold"/>
</dbReference>
<feature type="region of interest" description="Disordered" evidence="2">
    <location>
        <begin position="352"/>
        <end position="385"/>
    </location>
</feature>
<organism evidence="5 6">
    <name type="scientific">Deinococcus cavernae</name>
    <dbReference type="NCBI Taxonomy" id="2320857"/>
    <lineage>
        <taxon>Bacteria</taxon>
        <taxon>Thermotogati</taxon>
        <taxon>Deinococcota</taxon>
        <taxon>Deinococci</taxon>
        <taxon>Deinococcales</taxon>
        <taxon>Deinococcaceae</taxon>
        <taxon>Deinococcus</taxon>
    </lineage>
</organism>
<dbReference type="AlphaFoldDB" id="A0A418V688"/>
<comment type="caution">
    <text evidence="5">The sequence shown here is derived from an EMBL/GenBank/DDBJ whole genome shotgun (WGS) entry which is preliminary data.</text>
</comment>
<sequence length="689" mass="71174">MPAHPLTWPTRKPGRLLLTLLVLGAGNALAAPDVFIAYPPPEYRVRYANVIVEGSVTPGATLTINGKAVAVGPDGLFMEWWPLKAGVNTLKFVTRQGKQAGSATLRVTRTLAQGMPATPTAIARTSVTPRENIEFWDAARDTPAERTVPISFQGSPGGKASFRVAGGPPLALREGLAGTYSGQYTLPENASALNAAITVSLTGRNGRTVSAAAPGRLTSLQGALKTGVQKPGSVRGLGLNDATTLATTLTGEPALYPRDGMTFTLVGRVGQDVRARLGSGNSILITARQLIVTPGAPPLAQSGPLSINSSAAVTTPPASASGAVSGSVPVPVTAAVSVPPVPVITVPAVPATPSASPAVSAPPVSSTTTGPAPASAASPVSTLSPPPVEIAPVSPPQVTPTQVTDDLQLRIPLGGARVPFQVTQTNASQLQLDLHGLLIPPTPPTQTHPLLRGVRIAQVGGSTRLTVDLNTPQLWGFTANYDSQGLLLTIRRPPTLNPAQPLAGRVITLDPGHGGTQKGGAGSLRVPEKGLVLPIALRVAELLRAQGASVNLTRTGDVTLGLYERDLLAEATNSDLLVSIHANALPDGRDPRGIRGPEVYYTHPQAQAVSQSILSQLRARLPDLGPGQGLMPGANLALTRPTTQISLLVETAYLTDAGNLRALMSPEGRERFAQAIAQGIVDFYVSQAR</sequence>
<dbReference type="InterPro" id="IPR050695">
    <property type="entry name" value="N-acetylmuramoyl_amidase_3"/>
</dbReference>
<dbReference type="CDD" id="cd02696">
    <property type="entry name" value="MurNAc-LAA"/>
    <property type="match status" value="1"/>
</dbReference>
<reference evidence="5 6" key="1">
    <citation type="submission" date="2018-09" db="EMBL/GenBank/DDBJ databases">
        <authorList>
            <person name="Zhu H."/>
        </authorList>
    </citation>
    <scope>NUCLEOTIDE SEQUENCE [LARGE SCALE GENOMIC DNA]</scope>
    <source>
        <strain evidence="5 6">K2S05-167</strain>
    </source>
</reference>
<keyword evidence="3" id="KW-0732">Signal</keyword>
<proteinExistence type="predicted"/>
<dbReference type="GO" id="GO:0030288">
    <property type="term" value="C:outer membrane-bounded periplasmic space"/>
    <property type="evidence" value="ECO:0007669"/>
    <property type="project" value="TreeGrafter"/>
</dbReference>
<dbReference type="PANTHER" id="PTHR30404">
    <property type="entry name" value="N-ACETYLMURAMOYL-L-ALANINE AMIDASE"/>
    <property type="match status" value="1"/>
</dbReference>
<gene>
    <name evidence="5" type="ORF">D3875_08510</name>
</gene>
<dbReference type="Gene3D" id="2.60.40.10">
    <property type="entry name" value="Immunoglobulins"/>
    <property type="match status" value="1"/>
</dbReference>
<name>A0A418V688_9DEIO</name>
<evidence type="ECO:0000313" key="5">
    <source>
        <dbReference type="EMBL" id="RJF71610.1"/>
    </source>
</evidence>
<dbReference type="EMBL" id="QYUJ01000014">
    <property type="protein sequence ID" value="RJF71610.1"/>
    <property type="molecule type" value="Genomic_DNA"/>
</dbReference>
<feature type="chain" id="PRO_5019457161" evidence="3">
    <location>
        <begin position="31"/>
        <end position="689"/>
    </location>
</feature>
<dbReference type="SMART" id="SM00646">
    <property type="entry name" value="Ami_3"/>
    <property type="match status" value="1"/>
</dbReference>
<feature type="signal peptide" evidence="3">
    <location>
        <begin position="1"/>
        <end position="30"/>
    </location>
</feature>
<evidence type="ECO:0000256" key="1">
    <source>
        <dbReference type="ARBA" id="ARBA00022801"/>
    </source>
</evidence>
<evidence type="ECO:0000256" key="2">
    <source>
        <dbReference type="SAM" id="MobiDB-lite"/>
    </source>
</evidence>
<protein>
    <submittedName>
        <fullName evidence="5">N-acetylmuramoyl-L-alanine amidase</fullName>
    </submittedName>
</protein>
<evidence type="ECO:0000259" key="4">
    <source>
        <dbReference type="SMART" id="SM00646"/>
    </source>
</evidence>
<dbReference type="RefSeq" id="WP_119762955.1">
    <property type="nucleotide sequence ID" value="NZ_QYUJ01000014.1"/>
</dbReference>
<dbReference type="GO" id="GO:0009253">
    <property type="term" value="P:peptidoglycan catabolic process"/>
    <property type="evidence" value="ECO:0007669"/>
    <property type="project" value="InterPro"/>
</dbReference>
<dbReference type="OrthoDB" id="53128at2"/>
<keyword evidence="6" id="KW-1185">Reference proteome</keyword>
<dbReference type="SUPFAM" id="SSF53187">
    <property type="entry name" value="Zn-dependent exopeptidases"/>
    <property type="match status" value="1"/>
</dbReference>
<dbReference type="Pfam" id="PF01520">
    <property type="entry name" value="Amidase_3"/>
    <property type="match status" value="1"/>
</dbReference>
<dbReference type="Gene3D" id="3.40.630.40">
    <property type="entry name" value="Zn-dependent exopeptidases"/>
    <property type="match status" value="1"/>
</dbReference>
<dbReference type="GO" id="GO:0008745">
    <property type="term" value="F:N-acetylmuramoyl-L-alanine amidase activity"/>
    <property type="evidence" value="ECO:0007669"/>
    <property type="project" value="InterPro"/>
</dbReference>
<feature type="compositionally biased region" description="Low complexity" evidence="2">
    <location>
        <begin position="352"/>
        <end position="383"/>
    </location>
</feature>
<feature type="domain" description="MurNAc-LAA" evidence="4">
    <location>
        <begin position="566"/>
        <end position="681"/>
    </location>
</feature>
<dbReference type="PANTHER" id="PTHR30404:SF0">
    <property type="entry name" value="N-ACETYLMURAMOYL-L-ALANINE AMIDASE AMIC"/>
    <property type="match status" value="1"/>
</dbReference>
<evidence type="ECO:0000313" key="6">
    <source>
        <dbReference type="Proteomes" id="UP000286287"/>
    </source>
</evidence>
<accession>A0A418V688</accession>
<dbReference type="InterPro" id="IPR002508">
    <property type="entry name" value="MurNAc-LAA_cat"/>
</dbReference>
<keyword evidence="1" id="KW-0378">Hydrolase</keyword>